<keyword evidence="1" id="KW-0233">DNA recombination</keyword>
<reference evidence="3 4" key="1">
    <citation type="submission" date="2018-08" db="EMBL/GenBank/DDBJ databases">
        <title>Genetic Globetrotter - A new plasmid hitch-hiking vast phylogenetic and geographic distances.</title>
        <authorList>
            <person name="Vollmers J."/>
            <person name="Petersen J."/>
        </authorList>
    </citation>
    <scope>NUCLEOTIDE SEQUENCE [LARGE SCALE GENOMIC DNA]</scope>
    <source>
        <strain evidence="3 4">DSM 26383</strain>
    </source>
</reference>
<dbReference type="AlphaFoldDB" id="A0A5P3A9Z3"/>
<evidence type="ECO:0000313" key="4">
    <source>
        <dbReference type="Proteomes" id="UP000325785"/>
    </source>
</evidence>
<dbReference type="Gene3D" id="1.10.443.10">
    <property type="entry name" value="Intergrase catalytic core"/>
    <property type="match status" value="1"/>
</dbReference>
<sequence>MTVANIRNMQDLYDNLDGLGYSPSVVNQIRPRILECPKYYNRPLCQIDADYDAFVERWGTGHVAALASGFKSREHFVEWRKRVRGALSRVHVKPAKGAPILAEWQAVLASVAAHSGPKKRLGPHREHGVKILAECASAAGLRPQDLTDEAITRIATPLKTKARRTFKRGIDTMNDLFDHSDIIAPLRSGFPEAPLAQPDRVKSVPSTRRRGGPNASSKFWDPFDAFVARKRGKDHLGRPVPAEESEFKPRTAQTYENALNNATGVLERAGILLPGDELTLRDLCSLETITQMSDLWQLRMLDGEVDKEAATLHLTVERLSHIAVYSKYLGKKDRKKLQKLRDKVRKKAKRRGRMSAPREAWIKAFSRSTPQQLAVHGMPEALMREAQKILDDWDRLKKAKKHKVRMRALHLGIAAVQSAILFRGSAVRASNLRGLPFRGEDAQLFLGQGEEDVRLSIPAALVKNGVEIEADFDDDARSVIDWYLREIRPRLIEDHPYGHNLADSDWLFPSKCADRPMEETTFADHYRVGVEAVGLDMTLHQSRHITVYFILDEDPSALALAAAVLGDDVSTVEAHYAWMDGVKAVIEGRKLLQESRKKARKHVKGGR</sequence>
<dbReference type="InterPro" id="IPR013762">
    <property type="entry name" value="Integrase-like_cat_sf"/>
</dbReference>
<accession>A0A5P3A9Z3</accession>
<dbReference type="EMBL" id="CP031598">
    <property type="protein sequence ID" value="QEW26112.1"/>
    <property type="molecule type" value="Genomic_DNA"/>
</dbReference>
<protein>
    <submittedName>
        <fullName evidence="3">Uncharacterized protein</fullName>
    </submittedName>
</protein>
<organism evidence="3 4">
    <name type="scientific">Roseovarius indicus</name>
    <dbReference type="NCBI Taxonomy" id="540747"/>
    <lineage>
        <taxon>Bacteria</taxon>
        <taxon>Pseudomonadati</taxon>
        <taxon>Pseudomonadota</taxon>
        <taxon>Alphaproteobacteria</taxon>
        <taxon>Rhodobacterales</taxon>
        <taxon>Roseobacteraceae</taxon>
        <taxon>Roseovarius</taxon>
    </lineage>
</organism>
<proteinExistence type="predicted"/>
<dbReference type="KEGG" id="rid:RIdsm_01906"/>
<dbReference type="GO" id="GO:0003677">
    <property type="term" value="F:DNA binding"/>
    <property type="evidence" value="ECO:0007669"/>
    <property type="project" value="InterPro"/>
</dbReference>
<gene>
    <name evidence="3" type="ORF">RIdsm_01906</name>
</gene>
<name>A0A5P3A9Z3_9RHOB</name>
<dbReference type="SUPFAM" id="SSF56349">
    <property type="entry name" value="DNA breaking-rejoining enzymes"/>
    <property type="match status" value="1"/>
</dbReference>
<dbReference type="Proteomes" id="UP000325785">
    <property type="component" value="Chromosome"/>
</dbReference>
<dbReference type="GO" id="GO:0006310">
    <property type="term" value="P:DNA recombination"/>
    <property type="evidence" value="ECO:0007669"/>
    <property type="project" value="UniProtKB-KW"/>
</dbReference>
<evidence type="ECO:0000256" key="2">
    <source>
        <dbReference type="SAM" id="MobiDB-lite"/>
    </source>
</evidence>
<feature type="region of interest" description="Disordered" evidence="2">
    <location>
        <begin position="194"/>
        <end position="215"/>
    </location>
</feature>
<dbReference type="GO" id="GO:0015074">
    <property type="term" value="P:DNA integration"/>
    <property type="evidence" value="ECO:0007669"/>
    <property type="project" value="InterPro"/>
</dbReference>
<dbReference type="RefSeq" id="WP_143100411.1">
    <property type="nucleotide sequence ID" value="NZ_FOMY01000003.1"/>
</dbReference>
<evidence type="ECO:0000313" key="3">
    <source>
        <dbReference type="EMBL" id="QEW26112.1"/>
    </source>
</evidence>
<dbReference type="InterPro" id="IPR011010">
    <property type="entry name" value="DNA_brk_join_enz"/>
</dbReference>
<evidence type="ECO:0000256" key="1">
    <source>
        <dbReference type="ARBA" id="ARBA00023172"/>
    </source>
</evidence>
<dbReference type="OrthoDB" id="7363113at2"/>